<evidence type="ECO:0000256" key="2">
    <source>
        <dbReference type="SAM" id="Phobius"/>
    </source>
</evidence>
<evidence type="ECO:0000256" key="1">
    <source>
        <dbReference type="SAM" id="Coils"/>
    </source>
</evidence>
<keyword evidence="2" id="KW-0812">Transmembrane</keyword>
<gene>
    <name evidence="3" type="ORF">ACFO0S_09565</name>
</gene>
<feature type="transmembrane region" description="Helical" evidence="2">
    <location>
        <begin position="6"/>
        <end position="25"/>
    </location>
</feature>
<dbReference type="EMBL" id="JBHSEF010000023">
    <property type="protein sequence ID" value="MFC4355293.1"/>
    <property type="molecule type" value="Genomic_DNA"/>
</dbReference>
<name>A0ABV8UXM1_9BACL</name>
<keyword evidence="2" id="KW-0472">Membrane</keyword>
<feature type="coiled-coil region" evidence="1">
    <location>
        <begin position="57"/>
        <end position="98"/>
    </location>
</feature>
<evidence type="ECO:0000313" key="3">
    <source>
        <dbReference type="EMBL" id="MFC4355293.1"/>
    </source>
</evidence>
<evidence type="ECO:0000313" key="4">
    <source>
        <dbReference type="Proteomes" id="UP001595733"/>
    </source>
</evidence>
<accession>A0ABV8UXM1</accession>
<protein>
    <recommendedName>
        <fullName evidence="5">DUF948 domain-containing protein</fullName>
    </recommendedName>
</protein>
<proteinExistence type="predicted"/>
<comment type="caution">
    <text evidence="3">The sequence shown here is derived from an EMBL/GenBank/DDBJ whole genome shotgun (WGS) entry which is preliminary data.</text>
</comment>
<dbReference type="Proteomes" id="UP001595733">
    <property type="component" value="Unassembled WGS sequence"/>
</dbReference>
<reference evidence="4" key="1">
    <citation type="journal article" date="2019" name="Int. J. Syst. Evol. Microbiol.">
        <title>The Global Catalogue of Microorganisms (GCM) 10K type strain sequencing project: providing services to taxonomists for standard genome sequencing and annotation.</title>
        <authorList>
            <consortium name="The Broad Institute Genomics Platform"/>
            <consortium name="The Broad Institute Genome Sequencing Center for Infectious Disease"/>
            <person name="Wu L."/>
            <person name="Ma J."/>
        </authorList>
    </citation>
    <scope>NUCLEOTIDE SEQUENCE [LARGE SCALE GENOMIC DNA]</scope>
    <source>
        <strain evidence="4">CCUG 50353</strain>
    </source>
</reference>
<evidence type="ECO:0008006" key="5">
    <source>
        <dbReference type="Google" id="ProtNLM"/>
    </source>
</evidence>
<keyword evidence="1" id="KW-0175">Coiled coil</keyword>
<keyword evidence="2" id="KW-1133">Transmembrane helix</keyword>
<sequence>MLLMTIEVALLISAVSLAFGLYKGIADSKRNHKKDVQDDTSALTTVIVKLETISNGVTEIKSEMNNIKSELKESRERIIKVEESSKQAHKRLDSLESRQKILAE</sequence>
<keyword evidence="4" id="KW-1185">Reference proteome</keyword>
<organism evidence="3 4">
    <name type="scientific">Chryseomicrobium palamuruense</name>
    <dbReference type="NCBI Taxonomy" id="682973"/>
    <lineage>
        <taxon>Bacteria</taxon>
        <taxon>Bacillati</taxon>
        <taxon>Bacillota</taxon>
        <taxon>Bacilli</taxon>
        <taxon>Bacillales</taxon>
        <taxon>Caryophanaceae</taxon>
        <taxon>Chryseomicrobium</taxon>
    </lineage>
</organism>